<dbReference type="InterPro" id="IPR004312">
    <property type="entry name" value="ATHILA_Orf1_C"/>
</dbReference>
<reference evidence="2" key="1">
    <citation type="submission" date="2022-07" db="EMBL/GenBank/DDBJ databases">
        <authorList>
            <person name="Macas J."/>
            <person name="Novak P."/>
            <person name="Neumann P."/>
        </authorList>
    </citation>
    <scope>NUCLEOTIDE SEQUENCE</scope>
</reference>
<keyword evidence="3" id="KW-1185">Reference proteome</keyword>
<evidence type="ECO:0000313" key="3">
    <source>
        <dbReference type="Proteomes" id="UP001152484"/>
    </source>
</evidence>
<sequence length="230" mass="26934">MAPKMARVSSSRAPRAIPPVEGFESVEFETESQHIRFLEQSEREVKPSRFVCQLTLTMFWIHDIMREIFQRCGMLKIFDMHYWPYSRLVYEFYSSVEHVKDENDHTNNTINFRFLNENRSLTKREFAEHFGLPLLDDTVAYSSPMSYELWGRMTGIVKIRTSHLNVNHVQHPVFRIFLKFLANCFFGRPNNHQTRVWDVCLLAQAVLSGAGPYDVTTVLWDHIINVKSGG</sequence>
<comment type="caution">
    <text evidence="2">The sequence shown here is derived from an EMBL/GenBank/DDBJ whole genome shotgun (WGS) entry which is preliminary data.</text>
</comment>
<gene>
    <name evidence="2" type="ORF">CEURO_LOCUS8861</name>
</gene>
<proteinExistence type="predicted"/>
<feature type="domain" description="Arabidopsis retrotransposon Orf1 C-terminal" evidence="1">
    <location>
        <begin position="30"/>
        <end position="206"/>
    </location>
</feature>
<accession>A0A9P1E7E7</accession>
<dbReference type="AlphaFoldDB" id="A0A9P1E7E7"/>
<dbReference type="Proteomes" id="UP001152484">
    <property type="component" value="Unassembled WGS sequence"/>
</dbReference>
<dbReference type="Pfam" id="PF03078">
    <property type="entry name" value="ATHILA"/>
    <property type="match status" value="1"/>
</dbReference>
<organism evidence="2 3">
    <name type="scientific">Cuscuta europaea</name>
    <name type="common">European dodder</name>
    <dbReference type="NCBI Taxonomy" id="41803"/>
    <lineage>
        <taxon>Eukaryota</taxon>
        <taxon>Viridiplantae</taxon>
        <taxon>Streptophyta</taxon>
        <taxon>Embryophyta</taxon>
        <taxon>Tracheophyta</taxon>
        <taxon>Spermatophyta</taxon>
        <taxon>Magnoliopsida</taxon>
        <taxon>eudicotyledons</taxon>
        <taxon>Gunneridae</taxon>
        <taxon>Pentapetalae</taxon>
        <taxon>asterids</taxon>
        <taxon>lamiids</taxon>
        <taxon>Solanales</taxon>
        <taxon>Convolvulaceae</taxon>
        <taxon>Cuscuteae</taxon>
        <taxon>Cuscuta</taxon>
        <taxon>Cuscuta subgen. Cuscuta</taxon>
    </lineage>
</organism>
<dbReference type="EMBL" id="CAMAPE010000017">
    <property type="protein sequence ID" value="CAH9084076.1"/>
    <property type="molecule type" value="Genomic_DNA"/>
</dbReference>
<dbReference type="OrthoDB" id="1750933at2759"/>
<protein>
    <recommendedName>
        <fullName evidence="1">Arabidopsis retrotransposon Orf1 C-terminal domain-containing protein</fullName>
    </recommendedName>
</protein>
<name>A0A9P1E7E7_CUSEU</name>
<evidence type="ECO:0000259" key="1">
    <source>
        <dbReference type="Pfam" id="PF03078"/>
    </source>
</evidence>
<evidence type="ECO:0000313" key="2">
    <source>
        <dbReference type="EMBL" id="CAH9084076.1"/>
    </source>
</evidence>